<keyword evidence="4" id="KW-1185">Reference proteome</keyword>
<dbReference type="PaxDb" id="6945-B7P5S1"/>
<organism>
    <name type="scientific">Ixodes scapularis</name>
    <name type="common">Black-legged tick</name>
    <name type="synonym">Deer tick</name>
    <dbReference type="NCBI Taxonomy" id="6945"/>
    <lineage>
        <taxon>Eukaryota</taxon>
        <taxon>Metazoa</taxon>
        <taxon>Ecdysozoa</taxon>
        <taxon>Arthropoda</taxon>
        <taxon>Chelicerata</taxon>
        <taxon>Arachnida</taxon>
        <taxon>Acari</taxon>
        <taxon>Parasitiformes</taxon>
        <taxon>Ixodida</taxon>
        <taxon>Ixodoidea</taxon>
        <taxon>Ixodidae</taxon>
        <taxon>Ixodinae</taxon>
        <taxon>Ixodes</taxon>
    </lineage>
</organism>
<evidence type="ECO:0008006" key="5">
    <source>
        <dbReference type="Google" id="ProtNLM"/>
    </source>
</evidence>
<dbReference type="HOGENOM" id="CLU_2888234_0_0_1"/>
<keyword evidence="1" id="KW-0732">Signal</keyword>
<dbReference type="Proteomes" id="UP000001555">
    <property type="component" value="Unassembled WGS sequence"/>
</dbReference>
<dbReference type="VEuPathDB" id="VectorBase:ISCW016332"/>
<feature type="chain" id="PRO_5014567910" description="Secreted protein" evidence="1">
    <location>
        <begin position="25"/>
        <end position="63"/>
    </location>
</feature>
<gene>
    <name evidence="2" type="ORF">IscW_ISCW016332</name>
</gene>
<evidence type="ECO:0000313" key="3">
    <source>
        <dbReference type="EnsemblMetazoa" id="ISCW016332-PA"/>
    </source>
</evidence>
<sequence length="63" mass="7103">MALSFYPIQLVLFYALCLLPVGIGDSEIPQHFTEEGMLYGSVTETAMSAVYFSRNHRRHCGPH</sequence>
<dbReference type="InParanoid" id="B7P5S1"/>
<protein>
    <recommendedName>
        <fullName evidence="5">Secreted protein</fullName>
    </recommendedName>
</protein>
<accession>B7P5S1</accession>
<evidence type="ECO:0000313" key="2">
    <source>
        <dbReference type="EMBL" id="EEC01943.1"/>
    </source>
</evidence>
<dbReference type="VEuPathDB" id="VectorBase:ISCI016332"/>
<reference evidence="3" key="2">
    <citation type="submission" date="2020-05" db="UniProtKB">
        <authorList>
            <consortium name="EnsemblMetazoa"/>
        </authorList>
    </citation>
    <scope>IDENTIFICATION</scope>
    <source>
        <strain evidence="3">wikel</strain>
    </source>
</reference>
<name>B7P5S1_IXOSC</name>
<dbReference type="EMBL" id="ABJB010320105">
    <property type="status" value="NOT_ANNOTATED_CDS"/>
    <property type="molecule type" value="Genomic_DNA"/>
</dbReference>
<dbReference type="EnsemblMetazoa" id="ISCW016332-RA">
    <property type="protein sequence ID" value="ISCW016332-PA"/>
    <property type="gene ID" value="ISCW016332"/>
</dbReference>
<feature type="signal peptide" evidence="1">
    <location>
        <begin position="1"/>
        <end position="24"/>
    </location>
</feature>
<reference evidence="2 4" key="1">
    <citation type="submission" date="2008-03" db="EMBL/GenBank/DDBJ databases">
        <title>Annotation of Ixodes scapularis.</title>
        <authorList>
            <consortium name="Ixodes scapularis Genome Project Consortium"/>
            <person name="Caler E."/>
            <person name="Hannick L.I."/>
            <person name="Bidwell S."/>
            <person name="Joardar V."/>
            <person name="Thiagarajan M."/>
            <person name="Amedeo P."/>
            <person name="Galinsky K.J."/>
            <person name="Schobel S."/>
            <person name="Inman J."/>
            <person name="Hostetler J."/>
            <person name="Miller J."/>
            <person name="Hammond M."/>
            <person name="Megy K."/>
            <person name="Lawson D."/>
            <person name="Kodira C."/>
            <person name="Sutton G."/>
            <person name="Meyer J."/>
            <person name="Hill C.A."/>
            <person name="Birren B."/>
            <person name="Nene V."/>
            <person name="Collins F."/>
            <person name="Alarcon-Chaidez F."/>
            <person name="Wikel S."/>
            <person name="Strausberg R."/>
        </authorList>
    </citation>
    <scope>NUCLEOTIDE SEQUENCE [LARGE SCALE GENOMIC DNA]</scope>
    <source>
        <strain evidence="4">Wikel</strain>
        <strain evidence="2">Wikel colony</strain>
    </source>
</reference>
<evidence type="ECO:0000313" key="4">
    <source>
        <dbReference type="Proteomes" id="UP000001555"/>
    </source>
</evidence>
<proteinExistence type="predicted"/>
<dbReference type="EMBL" id="DS642248">
    <property type="protein sequence ID" value="EEC01943.1"/>
    <property type="molecule type" value="Genomic_DNA"/>
</dbReference>
<evidence type="ECO:0000256" key="1">
    <source>
        <dbReference type="SAM" id="SignalP"/>
    </source>
</evidence>
<dbReference type="AlphaFoldDB" id="B7P5S1"/>